<dbReference type="Pfam" id="PF00226">
    <property type="entry name" value="DnaJ"/>
    <property type="match status" value="1"/>
</dbReference>
<dbReference type="InterPro" id="IPR036869">
    <property type="entry name" value="J_dom_sf"/>
</dbReference>
<gene>
    <name evidence="3" type="ORF">KME25_21805</name>
</gene>
<dbReference type="Gene3D" id="1.10.287.110">
    <property type="entry name" value="DnaJ domain"/>
    <property type="match status" value="1"/>
</dbReference>
<feature type="domain" description="J" evidence="2">
    <location>
        <begin position="6"/>
        <end position="91"/>
    </location>
</feature>
<comment type="caution">
    <text evidence="3">The sequence shown here is derived from an EMBL/GenBank/DDBJ whole genome shotgun (WGS) entry which is preliminary data.</text>
</comment>
<dbReference type="SMART" id="SM00271">
    <property type="entry name" value="DnaJ"/>
    <property type="match status" value="1"/>
</dbReference>
<dbReference type="InterPro" id="IPR001623">
    <property type="entry name" value="DnaJ_domain"/>
</dbReference>
<accession>A0A951UCW0</accession>
<dbReference type="EMBL" id="JAHHIF010000034">
    <property type="protein sequence ID" value="MBW4547051.1"/>
    <property type="molecule type" value="Genomic_DNA"/>
</dbReference>
<reference evidence="3" key="1">
    <citation type="submission" date="2021-05" db="EMBL/GenBank/DDBJ databases">
        <authorList>
            <person name="Pietrasiak N."/>
            <person name="Ward R."/>
            <person name="Stajich J.E."/>
            <person name="Kurbessoian T."/>
        </authorList>
    </citation>
    <scope>NUCLEOTIDE SEQUENCE</scope>
    <source>
        <strain evidence="3">CPER-KK1</strain>
    </source>
</reference>
<feature type="compositionally biased region" description="Polar residues" evidence="1">
    <location>
        <begin position="77"/>
        <end position="100"/>
    </location>
</feature>
<reference evidence="3" key="2">
    <citation type="journal article" date="2022" name="Microbiol. Resour. Announc.">
        <title>Metagenome Sequencing to Explore Phylogenomics of Terrestrial Cyanobacteria.</title>
        <authorList>
            <person name="Ward R.D."/>
            <person name="Stajich J.E."/>
            <person name="Johansen J.R."/>
            <person name="Huntemann M."/>
            <person name="Clum A."/>
            <person name="Foster B."/>
            <person name="Foster B."/>
            <person name="Roux S."/>
            <person name="Palaniappan K."/>
            <person name="Varghese N."/>
            <person name="Mukherjee S."/>
            <person name="Reddy T.B.K."/>
            <person name="Daum C."/>
            <person name="Copeland A."/>
            <person name="Chen I.A."/>
            <person name="Ivanova N.N."/>
            <person name="Kyrpides N.C."/>
            <person name="Shapiro N."/>
            <person name="Eloe-Fadrosh E.A."/>
            <person name="Pietrasiak N."/>
        </authorList>
    </citation>
    <scope>NUCLEOTIDE SEQUENCE</scope>
    <source>
        <strain evidence="3">CPER-KK1</strain>
    </source>
</reference>
<name>A0A951UCW0_9CYAN</name>
<evidence type="ECO:0000259" key="2">
    <source>
        <dbReference type="PROSITE" id="PS50076"/>
    </source>
</evidence>
<dbReference type="Proteomes" id="UP000753908">
    <property type="component" value="Unassembled WGS sequence"/>
</dbReference>
<organism evidence="3 4">
    <name type="scientific">Symplocastrum torsivum CPER-KK1</name>
    <dbReference type="NCBI Taxonomy" id="450513"/>
    <lineage>
        <taxon>Bacteria</taxon>
        <taxon>Bacillati</taxon>
        <taxon>Cyanobacteriota</taxon>
        <taxon>Cyanophyceae</taxon>
        <taxon>Oscillatoriophycideae</taxon>
        <taxon>Oscillatoriales</taxon>
        <taxon>Microcoleaceae</taxon>
        <taxon>Symplocastrum</taxon>
    </lineage>
</organism>
<feature type="compositionally biased region" description="Basic and acidic residues" evidence="1">
    <location>
        <begin position="54"/>
        <end position="63"/>
    </location>
</feature>
<evidence type="ECO:0000313" key="3">
    <source>
        <dbReference type="EMBL" id="MBW4547051.1"/>
    </source>
</evidence>
<protein>
    <submittedName>
        <fullName evidence="3">J domain-containing protein</fullName>
    </submittedName>
</protein>
<dbReference type="InterPro" id="IPR050817">
    <property type="entry name" value="DjlA_DnaK_co-chaperone"/>
</dbReference>
<dbReference type="SUPFAM" id="SSF46565">
    <property type="entry name" value="Chaperone J-domain"/>
    <property type="match status" value="1"/>
</dbReference>
<dbReference type="PROSITE" id="PS50076">
    <property type="entry name" value="DNAJ_2"/>
    <property type="match status" value="1"/>
</dbReference>
<dbReference type="PANTHER" id="PTHR24074">
    <property type="entry name" value="CO-CHAPERONE PROTEIN DJLA"/>
    <property type="match status" value="1"/>
</dbReference>
<dbReference type="CDD" id="cd06257">
    <property type="entry name" value="DnaJ"/>
    <property type="match status" value="1"/>
</dbReference>
<evidence type="ECO:0000256" key="1">
    <source>
        <dbReference type="SAM" id="MobiDB-lite"/>
    </source>
</evidence>
<feature type="region of interest" description="Disordered" evidence="1">
    <location>
        <begin position="43"/>
        <end position="116"/>
    </location>
</feature>
<evidence type="ECO:0000313" key="4">
    <source>
        <dbReference type="Proteomes" id="UP000753908"/>
    </source>
</evidence>
<dbReference type="PRINTS" id="PR00625">
    <property type="entry name" value="JDOMAIN"/>
</dbReference>
<dbReference type="AlphaFoldDB" id="A0A951UCW0"/>
<proteinExistence type="predicted"/>
<sequence>MIEAERYYRILELEPGASPEEVHQGYLDLTWVWHPDRFTGHPRLQQKAQSKLQELNEAHEQLRSFRSTPRTRDLRTQTKSQTSPASYDQSSTEGLHQSNVHRAWVAEDQQTTKECRRPVSFKSRDVNEWLD</sequence>